<evidence type="ECO:0000259" key="7">
    <source>
        <dbReference type="Pfam" id="PF14322"/>
    </source>
</evidence>
<protein>
    <submittedName>
        <fullName evidence="8">SusD family</fullName>
    </submittedName>
</protein>
<evidence type="ECO:0000256" key="3">
    <source>
        <dbReference type="ARBA" id="ARBA00022729"/>
    </source>
</evidence>
<evidence type="ECO:0000256" key="5">
    <source>
        <dbReference type="ARBA" id="ARBA00023237"/>
    </source>
</evidence>
<dbReference type="KEGG" id="stha:NCTC11429_02112"/>
<evidence type="ECO:0000256" key="1">
    <source>
        <dbReference type="ARBA" id="ARBA00004442"/>
    </source>
</evidence>
<dbReference type="InterPro" id="IPR033985">
    <property type="entry name" value="SusD-like_N"/>
</dbReference>
<keyword evidence="4" id="KW-0472">Membrane</keyword>
<dbReference type="Pfam" id="PF14322">
    <property type="entry name" value="SusD-like_3"/>
    <property type="match status" value="1"/>
</dbReference>
<keyword evidence="5" id="KW-0998">Cell outer membrane</keyword>
<dbReference type="Proteomes" id="UP000308196">
    <property type="component" value="Chromosome"/>
</dbReference>
<dbReference type="Gene3D" id="1.25.40.390">
    <property type="match status" value="1"/>
</dbReference>
<sequence length="596" mass="67426">MKLFMKINYFNILFCAGLFLSSCSLEEYNPSGVTVDKVAENKAGFDKLVNSCYFDLPRYFYGRNFLLVTEGGTDLWTADLNSNNNQNYLKYASGGSMSIDMAKDYWNGAYDAINYCNIVIGRADQVKDFSSEEEKLAKVSEAHFLRALYYFHLVEQFGPCPLNLTETSAANTAAVRTPVLEIYEKCILPDLRFAAQHLPLSSTEVGRPSQKAALGLLAKACLQTKEYNTNQYMEEALQAAQQVIDNQARYNTRLYSAFMDNFNAANNKKNAEALYQIPYSQEYGSTNVYDHNNDFKRFYCTPTAFGAIQLAGFQTEVGRWSGGTFMPTKYLLDVFKNKDNTLDPRYAISFQTQWLSNVDYSWSRDAIVQFDREEGAVTTGTHLPKGAVAIKIARQGEVGYEEEKKTQFQQKYLWLDLEDVYGADQKVKMKYNRTNQLPGQVDNPFISFYPSLVKFNSGSLISPKANNFTSDAYATVMRLGELYLIAAEASFHLNGANAIAANYINVLRDRVGAPRVIASDLSAQFILDERARELCGEYTRWYDLKRMGKLNRSYLMNTNPDVGQFFKDGVHGLRPIPQGQMDAVSNPNEFLQNNGY</sequence>
<evidence type="ECO:0000259" key="6">
    <source>
        <dbReference type="Pfam" id="PF07980"/>
    </source>
</evidence>
<evidence type="ECO:0000256" key="2">
    <source>
        <dbReference type="ARBA" id="ARBA00006275"/>
    </source>
</evidence>
<dbReference type="GO" id="GO:0009279">
    <property type="term" value="C:cell outer membrane"/>
    <property type="evidence" value="ECO:0007669"/>
    <property type="project" value="UniProtKB-SubCell"/>
</dbReference>
<dbReference type="PROSITE" id="PS51257">
    <property type="entry name" value="PROKAR_LIPOPROTEIN"/>
    <property type="match status" value="1"/>
</dbReference>
<dbReference type="SUPFAM" id="SSF48452">
    <property type="entry name" value="TPR-like"/>
    <property type="match status" value="1"/>
</dbReference>
<dbReference type="InterPro" id="IPR011990">
    <property type="entry name" value="TPR-like_helical_dom_sf"/>
</dbReference>
<dbReference type="STRING" id="1123265.GCA_000686625_00980"/>
<comment type="similarity">
    <text evidence="2">Belongs to the SusD family.</text>
</comment>
<evidence type="ECO:0000313" key="8">
    <source>
        <dbReference type="EMBL" id="VTR38992.1"/>
    </source>
</evidence>
<dbReference type="AlphaFoldDB" id="A0A4U9V2H2"/>
<dbReference type="Pfam" id="PF07980">
    <property type="entry name" value="SusD_RagB"/>
    <property type="match status" value="1"/>
</dbReference>
<gene>
    <name evidence="8" type="ORF">NCTC11429_02112</name>
</gene>
<feature type="domain" description="RagB/SusD" evidence="6">
    <location>
        <begin position="272"/>
        <end position="596"/>
    </location>
</feature>
<accession>A0A4U9V2H2</accession>
<proteinExistence type="inferred from homology"/>
<feature type="domain" description="SusD-like N-terminal" evidence="7">
    <location>
        <begin position="96"/>
        <end position="221"/>
    </location>
</feature>
<organism evidence="8 9">
    <name type="scientific">Sphingobacterium thalpophilum</name>
    <dbReference type="NCBI Taxonomy" id="259"/>
    <lineage>
        <taxon>Bacteria</taxon>
        <taxon>Pseudomonadati</taxon>
        <taxon>Bacteroidota</taxon>
        <taxon>Sphingobacteriia</taxon>
        <taxon>Sphingobacteriales</taxon>
        <taxon>Sphingobacteriaceae</taxon>
        <taxon>Sphingobacterium</taxon>
    </lineage>
</organism>
<evidence type="ECO:0000313" key="9">
    <source>
        <dbReference type="Proteomes" id="UP000308196"/>
    </source>
</evidence>
<reference evidence="8 9" key="1">
    <citation type="submission" date="2019-05" db="EMBL/GenBank/DDBJ databases">
        <authorList>
            <consortium name="Pathogen Informatics"/>
        </authorList>
    </citation>
    <scope>NUCLEOTIDE SEQUENCE [LARGE SCALE GENOMIC DNA]</scope>
    <source>
        <strain evidence="8 9">NCTC11429</strain>
    </source>
</reference>
<dbReference type="EMBL" id="LR590484">
    <property type="protein sequence ID" value="VTR38992.1"/>
    <property type="molecule type" value="Genomic_DNA"/>
</dbReference>
<comment type="subcellular location">
    <subcellularLocation>
        <location evidence="1">Cell outer membrane</location>
    </subcellularLocation>
</comment>
<keyword evidence="3" id="KW-0732">Signal</keyword>
<evidence type="ECO:0000256" key="4">
    <source>
        <dbReference type="ARBA" id="ARBA00023136"/>
    </source>
</evidence>
<name>A0A4U9V2H2_9SPHI</name>
<dbReference type="InterPro" id="IPR012944">
    <property type="entry name" value="SusD_RagB_dom"/>
</dbReference>